<feature type="transmembrane region" description="Helical" evidence="1">
    <location>
        <begin position="291"/>
        <end position="312"/>
    </location>
</feature>
<dbReference type="PANTHER" id="PTHR18640:SF5">
    <property type="entry name" value="SODIUM_BILE ACID COTRANSPORTER 7"/>
    <property type="match status" value="1"/>
</dbReference>
<feature type="transmembrane region" description="Helical" evidence="1">
    <location>
        <begin position="203"/>
        <end position="222"/>
    </location>
</feature>
<feature type="transmembrane region" description="Helical" evidence="1">
    <location>
        <begin position="66"/>
        <end position="87"/>
    </location>
</feature>
<evidence type="ECO:0000313" key="2">
    <source>
        <dbReference type="EMBL" id="MDP4575081.1"/>
    </source>
</evidence>
<dbReference type="PANTHER" id="PTHR18640">
    <property type="entry name" value="SOLUTE CARRIER FAMILY 10 MEMBER 7"/>
    <property type="match status" value="1"/>
</dbReference>
<protein>
    <submittedName>
        <fullName evidence="2">Bile acid:sodium symporter</fullName>
    </submittedName>
</protein>
<keyword evidence="1" id="KW-1133">Transmembrane helix</keyword>
<evidence type="ECO:0000256" key="1">
    <source>
        <dbReference type="SAM" id="Phobius"/>
    </source>
</evidence>
<dbReference type="Gene3D" id="1.20.1530.20">
    <property type="match status" value="1"/>
</dbReference>
<accession>A0ABT9HPL2</accession>
<dbReference type="Proteomes" id="UP001240639">
    <property type="component" value="Unassembled WGS sequence"/>
</dbReference>
<dbReference type="InterPro" id="IPR016833">
    <property type="entry name" value="Put_Na-Bile_cotransptr"/>
</dbReference>
<organism evidence="2 3">
    <name type="scientific">Qipengyuania profundimaris</name>
    <dbReference type="NCBI Taxonomy" id="3067652"/>
    <lineage>
        <taxon>Bacteria</taxon>
        <taxon>Pseudomonadati</taxon>
        <taxon>Pseudomonadota</taxon>
        <taxon>Alphaproteobacteria</taxon>
        <taxon>Sphingomonadales</taxon>
        <taxon>Erythrobacteraceae</taxon>
        <taxon>Qipengyuania</taxon>
    </lineage>
</organism>
<feature type="transmembrane region" description="Helical" evidence="1">
    <location>
        <begin position="35"/>
        <end position="54"/>
    </location>
</feature>
<name>A0ABT9HPL2_9SPHN</name>
<dbReference type="Pfam" id="PF13593">
    <property type="entry name" value="SBF_like"/>
    <property type="match status" value="1"/>
</dbReference>
<dbReference type="PIRSF" id="PIRSF026166">
    <property type="entry name" value="UCP026166"/>
    <property type="match status" value="1"/>
</dbReference>
<reference evidence="2 3" key="1">
    <citation type="submission" date="2023-08" db="EMBL/GenBank/DDBJ databases">
        <title>genomic of G39.</title>
        <authorList>
            <person name="Wang Y."/>
        </authorList>
    </citation>
    <scope>NUCLEOTIDE SEQUENCE [LARGE SCALE GENOMIC DNA]</scope>
    <source>
        <strain evidence="2 3">G39</strain>
    </source>
</reference>
<feature type="transmembrane region" description="Helical" evidence="1">
    <location>
        <begin position="93"/>
        <end position="113"/>
    </location>
</feature>
<dbReference type="EMBL" id="JAVAIM010000001">
    <property type="protein sequence ID" value="MDP4575081.1"/>
    <property type="molecule type" value="Genomic_DNA"/>
</dbReference>
<dbReference type="RefSeq" id="WP_305932422.1">
    <property type="nucleotide sequence ID" value="NZ_JAVAIM010000001.1"/>
</dbReference>
<feature type="transmembrane region" description="Helical" evidence="1">
    <location>
        <begin position="125"/>
        <end position="152"/>
    </location>
</feature>
<dbReference type="InterPro" id="IPR038770">
    <property type="entry name" value="Na+/solute_symporter_sf"/>
</dbReference>
<keyword evidence="1" id="KW-0472">Membrane</keyword>
<gene>
    <name evidence="2" type="ORF">Q9K02_08035</name>
</gene>
<feature type="transmembrane region" description="Helical" evidence="1">
    <location>
        <begin position="228"/>
        <end position="251"/>
    </location>
</feature>
<feature type="transmembrane region" description="Helical" evidence="1">
    <location>
        <begin position="164"/>
        <end position="182"/>
    </location>
</feature>
<keyword evidence="3" id="KW-1185">Reference proteome</keyword>
<keyword evidence="1" id="KW-0812">Transmembrane</keyword>
<comment type="caution">
    <text evidence="2">The sequence shown here is derived from an EMBL/GenBank/DDBJ whole genome shotgun (WGS) entry which is preliminary data.</text>
</comment>
<feature type="transmembrane region" description="Helical" evidence="1">
    <location>
        <begin position="263"/>
        <end position="285"/>
    </location>
</feature>
<evidence type="ECO:0000313" key="3">
    <source>
        <dbReference type="Proteomes" id="UP001240639"/>
    </source>
</evidence>
<feature type="transmembrane region" description="Helical" evidence="1">
    <location>
        <begin position="12"/>
        <end position="29"/>
    </location>
</feature>
<proteinExistence type="predicted"/>
<sequence>MALRTILADPMLRMLALATALAAIVPVTGSGRDMAQIVANCAVFLLFLLNGLRIARSEIVRGIAHWRYQAVLVVWVFGAMALGGLALSLVGEASLPALIALGFLYLGVLPSTVQSATSYTALAGGAVALAVVSAALLNILGVFVSVPLFLALGGSGEGAVGSEVLVKILGILVLPFALGQIFQKPAAPLIESIRSKIAWVDRFVIAIAVYVAFSGAVEQGIWSRVDGAGWLILLAFVALFLVFAHSGAYLVAKLAGFAREDRIAFLFSGAQKSAAVGAPLATILFPPEAAGFIVLPLLLYHLFQLVLAAPLASRLSASRLPDGDGCSAPTTRS</sequence>